<gene>
    <name evidence="1" type="ORF">SAMN04488587_0241</name>
</gene>
<organism evidence="1 2">
    <name type="scientific">Methanococcoides vulcani</name>
    <dbReference type="NCBI Taxonomy" id="1353158"/>
    <lineage>
        <taxon>Archaea</taxon>
        <taxon>Methanobacteriati</taxon>
        <taxon>Methanobacteriota</taxon>
        <taxon>Stenosarchaea group</taxon>
        <taxon>Methanomicrobia</taxon>
        <taxon>Methanosarcinales</taxon>
        <taxon>Methanosarcinaceae</taxon>
        <taxon>Methanococcoides</taxon>
    </lineage>
</organism>
<accession>A0A1H9Y4U5</accession>
<reference evidence="2" key="1">
    <citation type="submission" date="2016-10" db="EMBL/GenBank/DDBJ databases">
        <authorList>
            <person name="Varghese N."/>
            <person name="Submissions S."/>
        </authorList>
    </citation>
    <scope>NUCLEOTIDE SEQUENCE [LARGE SCALE GENOMIC DNA]</scope>
    <source>
        <strain evidence="2">SLH 33</strain>
    </source>
</reference>
<evidence type="ECO:0000313" key="1">
    <source>
        <dbReference type="EMBL" id="SES63810.1"/>
    </source>
</evidence>
<evidence type="ECO:0000313" key="2">
    <source>
        <dbReference type="Proteomes" id="UP000243338"/>
    </source>
</evidence>
<dbReference type="Proteomes" id="UP000243338">
    <property type="component" value="Unassembled WGS sequence"/>
</dbReference>
<dbReference type="AlphaFoldDB" id="A0A1H9Y4U5"/>
<sequence>MNCLRKKRKIDFKAPTYTIEDRILMISERRFLLSVIHNGKKLNYEKGSVKMLIDYSTKILI</sequence>
<dbReference type="STRING" id="1353158.SAMN04488587_0241"/>
<protein>
    <submittedName>
        <fullName evidence="1">Uncharacterized protein</fullName>
    </submittedName>
</protein>
<proteinExistence type="predicted"/>
<keyword evidence="2" id="KW-1185">Reference proteome</keyword>
<dbReference type="EMBL" id="FOHQ01000001">
    <property type="protein sequence ID" value="SES63810.1"/>
    <property type="molecule type" value="Genomic_DNA"/>
</dbReference>
<name>A0A1H9Y4U5_9EURY</name>